<protein>
    <submittedName>
        <fullName evidence="2">Uncharacterized protein</fullName>
    </submittedName>
</protein>
<dbReference type="EMBL" id="PYBW01000085">
    <property type="protein sequence ID" value="PYC76097.1"/>
    <property type="molecule type" value="Genomic_DNA"/>
</dbReference>
<feature type="region of interest" description="Disordered" evidence="1">
    <location>
        <begin position="1"/>
        <end position="59"/>
    </location>
</feature>
<feature type="compositionally biased region" description="Basic and acidic residues" evidence="1">
    <location>
        <begin position="31"/>
        <end position="49"/>
    </location>
</feature>
<evidence type="ECO:0000313" key="2">
    <source>
        <dbReference type="EMBL" id="PYC76097.1"/>
    </source>
</evidence>
<reference evidence="2 3" key="1">
    <citation type="submission" date="2018-03" db="EMBL/GenBank/DDBJ databases">
        <title>Bioinformatic expansion and discovery of thiopeptide antibiotics.</title>
        <authorList>
            <person name="Schwalen C.J."/>
            <person name="Hudson G.A."/>
            <person name="Mitchell D.A."/>
        </authorList>
    </citation>
    <scope>NUCLEOTIDE SEQUENCE [LARGE SCALE GENOMIC DNA]</scope>
    <source>
        <strain evidence="2 3">ATCC 21389</strain>
    </source>
</reference>
<evidence type="ECO:0000256" key="1">
    <source>
        <dbReference type="SAM" id="MobiDB-lite"/>
    </source>
</evidence>
<sequence length="164" mass="17503">MPGPDDGQYGNNTELTQDQLNADLDAGTSDLPKDQRDKVKDAFKSEGHKGAGVRSYRSSDASTVVTIRLDQFNQKSVAVESAVEGALGSGLFRQGPDVPGYKDARCYLPPQKPSEPIDELRCTAAIGDLLVSMDVEGVAPLPKSEAVSVFRQQLERLALPGASV</sequence>
<accession>A0A2V4NBH2</accession>
<name>A0A2V4NBH2_9ACTN</name>
<dbReference type="Proteomes" id="UP000248039">
    <property type="component" value="Unassembled WGS sequence"/>
</dbReference>
<keyword evidence="3" id="KW-1185">Reference proteome</keyword>
<proteinExistence type="predicted"/>
<dbReference type="AlphaFoldDB" id="A0A2V4NBH2"/>
<organism evidence="2 3">
    <name type="scientific">Streptomyces tateyamensis</name>
    <dbReference type="NCBI Taxonomy" id="565073"/>
    <lineage>
        <taxon>Bacteria</taxon>
        <taxon>Bacillati</taxon>
        <taxon>Actinomycetota</taxon>
        <taxon>Actinomycetes</taxon>
        <taxon>Kitasatosporales</taxon>
        <taxon>Streptomycetaceae</taxon>
        <taxon>Streptomyces</taxon>
    </lineage>
</organism>
<evidence type="ECO:0000313" key="3">
    <source>
        <dbReference type="Proteomes" id="UP000248039"/>
    </source>
</evidence>
<comment type="caution">
    <text evidence="2">The sequence shown here is derived from an EMBL/GenBank/DDBJ whole genome shotgun (WGS) entry which is preliminary data.</text>
</comment>
<feature type="compositionally biased region" description="Polar residues" evidence="1">
    <location>
        <begin position="9"/>
        <end position="20"/>
    </location>
</feature>
<gene>
    <name evidence="2" type="ORF">C7C46_23090</name>
</gene>